<reference evidence="1 2" key="1">
    <citation type="submission" date="2019-03" db="EMBL/GenBank/DDBJ databases">
        <title>Deep-cultivation of Planctomycetes and their phenomic and genomic characterization uncovers novel biology.</title>
        <authorList>
            <person name="Wiegand S."/>
            <person name="Jogler M."/>
            <person name="Boedeker C."/>
            <person name="Pinto D."/>
            <person name="Vollmers J."/>
            <person name="Rivas-Marin E."/>
            <person name="Kohn T."/>
            <person name="Peeters S.H."/>
            <person name="Heuer A."/>
            <person name="Rast P."/>
            <person name="Oberbeckmann S."/>
            <person name="Bunk B."/>
            <person name="Jeske O."/>
            <person name="Meyerdierks A."/>
            <person name="Storesund J.E."/>
            <person name="Kallscheuer N."/>
            <person name="Luecker S."/>
            <person name="Lage O.M."/>
            <person name="Pohl T."/>
            <person name="Merkel B.J."/>
            <person name="Hornburger P."/>
            <person name="Mueller R.-W."/>
            <person name="Bruemmer F."/>
            <person name="Labrenz M."/>
            <person name="Spormann A.M."/>
            <person name="Op den Camp H."/>
            <person name="Overmann J."/>
            <person name="Amann R."/>
            <person name="Jetten M.S.M."/>
            <person name="Mascher T."/>
            <person name="Medema M.H."/>
            <person name="Devos D.P."/>
            <person name="Kaster A.-K."/>
            <person name="Ovreas L."/>
            <person name="Rohde M."/>
            <person name="Galperin M.Y."/>
            <person name="Jogler C."/>
        </authorList>
    </citation>
    <scope>NUCLEOTIDE SEQUENCE [LARGE SCALE GENOMIC DNA]</scope>
    <source>
        <strain evidence="1 2">V144</strain>
    </source>
</reference>
<proteinExistence type="predicted"/>
<dbReference type="EMBL" id="CP037920">
    <property type="protein sequence ID" value="QDT95046.1"/>
    <property type="molecule type" value="Genomic_DNA"/>
</dbReference>
<gene>
    <name evidence="1" type="ORF">V144x_04800</name>
</gene>
<dbReference type="Proteomes" id="UP000318704">
    <property type="component" value="Chromosome"/>
</dbReference>
<protein>
    <submittedName>
        <fullName evidence="1">Uncharacterized protein</fullName>
    </submittedName>
</protein>
<accession>A0A517VPW0</accession>
<organism evidence="1 2">
    <name type="scientific">Gimesia aquarii</name>
    <dbReference type="NCBI Taxonomy" id="2527964"/>
    <lineage>
        <taxon>Bacteria</taxon>
        <taxon>Pseudomonadati</taxon>
        <taxon>Planctomycetota</taxon>
        <taxon>Planctomycetia</taxon>
        <taxon>Planctomycetales</taxon>
        <taxon>Planctomycetaceae</taxon>
        <taxon>Gimesia</taxon>
    </lineage>
</organism>
<dbReference type="KEGG" id="gaw:V144x_04800"/>
<dbReference type="AlphaFoldDB" id="A0A517VPW0"/>
<name>A0A517VPW0_9PLAN</name>
<evidence type="ECO:0000313" key="2">
    <source>
        <dbReference type="Proteomes" id="UP000318704"/>
    </source>
</evidence>
<sequence length="166" mass="17902">MSHRPRIPTLFPDIELLILLLPTIGIDMAIVRHTMVTQIAMHETILIIPVQAITALGLDDITTVIVPTRQSPAIVITGPLTTVSTVTPDIRILVTTHFIPGGHATPGIRILRVTVHHMDIPVRMHLIGALILRYGEVTDLTGEATLEVTTDPIVASGLIDQPCTAA</sequence>
<evidence type="ECO:0000313" key="1">
    <source>
        <dbReference type="EMBL" id="QDT95046.1"/>
    </source>
</evidence>